<dbReference type="Pfam" id="PF00553">
    <property type="entry name" value="CBM_2"/>
    <property type="match status" value="1"/>
</dbReference>
<evidence type="ECO:0000256" key="6">
    <source>
        <dbReference type="SAM" id="MobiDB-lite"/>
    </source>
</evidence>
<dbReference type="InterPro" id="IPR002241">
    <property type="entry name" value="Glyco_hydro_27"/>
</dbReference>
<dbReference type="SUPFAM" id="SSF51011">
    <property type="entry name" value="Glycosyl hydrolase domain"/>
    <property type="match status" value="1"/>
</dbReference>
<dbReference type="InterPro" id="IPR013785">
    <property type="entry name" value="Aldolase_TIM"/>
</dbReference>
<dbReference type="PANTHER" id="PTHR11452:SF75">
    <property type="entry name" value="ALPHA-GALACTOSIDASE MEL1"/>
    <property type="match status" value="1"/>
</dbReference>
<dbReference type="RefSeq" id="WP_196205274.1">
    <property type="nucleotide sequence ID" value="NZ_JADPUN010000291.1"/>
</dbReference>
<dbReference type="Gene3D" id="3.20.20.70">
    <property type="entry name" value="Aldolase class I"/>
    <property type="match status" value="1"/>
</dbReference>
<gene>
    <name evidence="9" type="ORF">I0C86_33270</name>
</gene>
<dbReference type="Pfam" id="PF17801">
    <property type="entry name" value="Melibiase_C"/>
    <property type="match status" value="1"/>
</dbReference>
<dbReference type="InterPro" id="IPR017853">
    <property type="entry name" value="GH"/>
</dbReference>
<keyword evidence="2 7" id="KW-0732">Signal</keyword>
<feature type="region of interest" description="Disordered" evidence="6">
    <location>
        <begin position="415"/>
        <end position="455"/>
    </location>
</feature>
<organism evidence="9 10">
    <name type="scientific">Plantactinospora alkalitolerans</name>
    <dbReference type="NCBI Taxonomy" id="2789879"/>
    <lineage>
        <taxon>Bacteria</taxon>
        <taxon>Bacillati</taxon>
        <taxon>Actinomycetota</taxon>
        <taxon>Actinomycetes</taxon>
        <taxon>Micromonosporales</taxon>
        <taxon>Micromonosporaceae</taxon>
        <taxon>Plantactinospora</taxon>
    </lineage>
</organism>
<comment type="caution">
    <text evidence="9">The sequence shown here is derived from an EMBL/GenBank/DDBJ whole genome shotgun (WGS) entry which is preliminary data.</text>
</comment>
<dbReference type="PANTHER" id="PTHR11452">
    <property type="entry name" value="ALPHA-GALACTOSIDASE/ALPHA-N-ACETYLGALACTOSAMINIDASE"/>
    <property type="match status" value="1"/>
</dbReference>
<feature type="signal peptide" evidence="7">
    <location>
        <begin position="1"/>
        <end position="35"/>
    </location>
</feature>
<dbReference type="PROSITE" id="PS00512">
    <property type="entry name" value="ALPHA_GALACTOSIDASE"/>
    <property type="match status" value="1"/>
</dbReference>
<keyword evidence="5" id="KW-1015">Disulfide bond</keyword>
<accession>A0ABS0H5L7</accession>
<dbReference type="SUPFAM" id="SSF49384">
    <property type="entry name" value="Carbohydrate-binding domain"/>
    <property type="match status" value="1"/>
</dbReference>
<dbReference type="InterPro" id="IPR006311">
    <property type="entry name" value="TAT_signal"/>
</dbReference>
<evidence type="ECO:0000256" key="7">
    <source>
        <dbReference type="SAM" id="SignalP"/>
    </source>
</evidence>
<feature type="compositionally biased region" description="Low complexity" evidence="6">
    <location>
        <begin position="419"/>
        <end position="455"/>
    </location>
</feature>
<comment type="catalytic activity">
    <reaction evidence="5">
        <text>Hydrolysis of terminal, non-reducing alpha-D-galactose residues in alpha-D-galactosides, including galactose oligosaccharides, galactomannans and galactolipids.</text>
        <dbReference type="EC" id="3.2.1.22"/>
    </reaction>
</comment>
<evidence type="ECO:0000256" key="5">
    <source>
        <dbReference type="RuleBase" id="RU361168"/>
    </source>
</evidence>
<evidence type="ECO:0000256" key="3">
    <source>
        <dbReference type="ARBA" id="ARBA00022801"/>
    </source>
</evidence>
<feature type="domain" description="CBM2" evidence="8">
    <location>
        <begin position="452"/>
        <end position="562"/>
    </location>
</feature>
<dbReference type="InterPro" id="IPR012291">
    <property type="entry name" value="CBM2_carb-bd_dom_sf"/>
</dbReference>
<keyword evidence="4 5" id="KW-0326">Glycosidase</keyword>
<dbReference type="Pfam" id="PF16499">
    <property type="entry name" value="Melibiase_2"/>
    <property type="match status" value="1"/>
</dbReference>
<dbReference type="Gene3D" id="2.60.40.1180">
    <property type="entry name" value="Golgi alpha-mannosidase II"/>
    <property type="match status" value="1"/>
</dbReference>
<dbReference type="Gene3D" id="2.60.40.290">
    <property type="match status" value="1"/>
</dbReference>
<dbReference type="Proteomes" id="UP000638560">
    <property type="component" value="Unassembled WGS sequence"/>
</dbReference>
<sequence>MRRLVRGRRMAIALAAGLLVTAGAATMLPTSDAQALENGVGRTPAMGWNSWNTFGCNINETLIRQMTDAMVSSGMRDAGYQYVVVDDCWMNPNRDSAGNLQGDPSRFPSGMKALGDYIHARGLKFGIYQAPLDRTCAQYFGSYPGATGSQGHETQDARQFAAWGVDYLKYDWCSPSGSIDDQVRTFARMRDALAAAGRPILYSINSNSIHSKTGPQRNWGDVSNMWRTTEDITNTWNSGQTNGYPMGIQNIVDVTVPLVGYARPGSFNDMDMMEVGRGGMTDTEMRSHFALWAILASPLIAGNDLRNMNAATQTILKNQNLIAISQDTLGLQASQVSFDGTRRVLAKRLANGDVAVALFNQGAGATTISTSATAIGLSGSSFTLLDAWTNATSSTSGNISASVPGHGTVVFRVSGGPGTPTATPTAGPTATPTAGPTATPTAGPTATPTTGPTTAPGSCQVTYAITGQWPDGFQGDVTIRNTGTAPVNGWSLRWSFANGQQLNQAWSASYTQSGSQVTATNVSWNGSISPGGATSFGFIANWAGSNAKPTAFTLNGAACTTA</sequence>
<keyword evidence="3 5" id="KW-0378">Hydrolase</keyword>
<name>A0ABS0H5L7_9ACTN</name>
<dbReference type="EMBL" id="JADPUN010000291">
    <property type="protein sequence ID" value="MBF9133770.1"/>
    <property type="molecule type" value="Genomic_DNA"/>
</dbReference>
<reference evidence="9 10" key="1">
    <citation type="submission" date="2020-11" db="EMBL/GenBank/DDBJ databases">
        <title>A novel isolate from a Black sea contaminated sediment with potential to produce alkanes: Plantactinospora alkalitolerans sp. nov.</title>
        <authorList>
            <person name="Carro L."/>
            <person name="Veyisoglu A."/>
            <person name="Guven K."/>
            <person name="Schumann P."/>
            <person name="Klenk H.-P."/>
            <person name="Sahin N."/>
        </authorList>
    </citation>
    <scope>NUCLEOTIDE SEQUENCE [LARGE SCALE GENOMIC DNA]</scope>
    <source>
        <strain evidence="9 10">S1510</strain>
    </source>
</reference>
<proteinExistence type="inferred from homology"/>
<dbReference type="EC" id="3.2.1.22" evidence="5"/>
<dbReference type="InterPro" id="IPR000111">
    <property type="entry name" value="Glyco_hydro_27/36_CS"/>
</dbReference>
<dbReference type="SUPFAM" id="SSF51445">
    <property type="entry name" value="(Trans)glycosidases"/>
    <property type="match status" value="1"/>
</dbReference>
<feature type="chain" id="PRO_5045558274" description="Alpha-galactosidase" evidence="7">
    <location>
        <begin position="36"/>
        <end position="562"/>
    </location>
</feature>
<evidence type="ECO:0000256" key="1">
    <source>
        <dbReference type="ARBA" id="ARBA00009743"/>
    </source>
</evidence>
<evidence type="ECO:0000313" key="9">
    <source>
        <dbReference type="EMBL" id="MBF9133770.1"/>
    </source>
</evidence>
<dbReference type="InterPro" id="IPR041233">
    <property type="entry name" value="Melibiase_C"/>
</dbReference>
<keyword evidence="10" id="KW-1185">Reference proteome</keyword>
<evidence type="ECO:0000313" key="10">
    <source>
        <dbReference type="Proteomes" id="UP000638560"/>
    </source>
</evidence>
<dbReference type="CDD" id="cd14792">
    <property type="entry name" value="GH27"/>
    <property type="match status" value="1"/>
</dbReference>
<dbReference type="InterPro" id="IPR001919">
    <property type="entry name" value="CBD2"/>
</dbReference>
<dbReference type="PRINTS" id="PR00740">
    <property type="entry name" value="GLHYDRLASE27"/>
</dbReference>
<dbReference type="SMART" id="SM00637">
    <property type="entry name" value="CBD_II"/>
    <property type="match status" value="1"/>
</dbReference>
<evidence type="ECO:0000256" key="4">
    <source>
        <dbReference type="ARBA" id="ARBA00023295"/>
    </source>
</evidence>
<protein>
    <recommendedName>
        <fullName evidence="5">Alpha-galactosidase</fullName>
        <ecNumber evidence="5">3.2.1.22</ecNumber>
    </recommendedName>
    <alternativeName>
        <fullName evidence="5">Melibiase</fullName>
    </alternativeName>
</protein>
<dbReference type="PROSITE" id="PS51318">
    <property type="entry name" value="TAT"/>
    <property type="match status" value="1"/>
</dbReference>
<dbReference type="PROSITE" id="PS51173">
    <property type="entry name" value="CBM2"/>
    <property type="match status" value="1"/>
</dbReference>
<comment type="similarity">
    <text evidence="1 5">Belongs to the glycosyl hydrolase 27 family.</text>
</comment>
<evidence type="ECO:0000256" key="2">
    <source>
        <dbReference type="ARBA" id="ARBA00022729"/>
    </source>
</evidence>
<dbReference type="InterPro" id="IPR008965">
    <property type="entry name" value="CBM2/CBM3_carb-bd_dom_sf"/>
</dbReference>
<dbReference type="InterPro" id="IPR013780">
    <property type="entry name" value="Glyco_hydro_b"/>
</dbReference>
<evidence type="ECO:0000259" key="8">
    <source>
        <dbReference type="PROSITE" id="PS51173"/>
    </source>
</evidence>